<dbReference type="PANTHER" id="PTHR11733:SF241">
    <property type="entry name" value="GH26575P-RELATED"/>
    <property type="match status" value="1"/>
</dbReference>
<dbReference type="SUPFAM" id="SSF55486">
    <property type="entry name" value="Metalloproteases ('zincins'), catalytic domain"/>
    <property type="match status" value="1"/>
</dbReference>
<dbReference type="Gene3D" id="1.10.1380.10">
    <property type="entry name" value="Neutral endopeptidase , domain2"/>
    <property type="match status" value="1"/>
</dbReference>
<sequence>MRLKGCWFFLQANQDFVIDVPNSIVPEAQSQLWPLAVLSLAVTIAIALLFVLFQASHGPERCASPTCTRFAELLAQSVNASINPCDSFGHFVCDGWRSKHELSVRQDVFRRALATTEQLVTGAKDTPVNQNAVQQSAALFRSCYVPQDSDEASEMSTVKAYLEEAGVLWPVLPERPDVLETVTFLAFELGWPALLDFKVTKSELLTTLAVEPADSFFYIASAGSHIVSESDKKKHFDALVQQFSGQDVGNVTFSDVQDAELLMAKRFRDALVPKRKSWELNELNSIFPAGENWAKVLARRNVTGELRFTSARSSLVDEFAELWKEYGMNVLHLYISWCAVKYVSVFASRAVRTVSIGINSDNGIARSQFCLGLAYAMVGDAIFAPYSTQVYSSRERTDVANIVYALKKAFTLRLIANETFSTAMIAEWALVKDVFKSFDYAREGNLQPPLLGYPDMTASFARNWRNLSRFRYQADAHTTTDSIVKRIMHSEFSVTLKNSQNFVLLPFALTFPIYGAGMSEAIKYATLGGILARASAEIVLDHYAKHKAARELLNESRRCFTKDTRTMSITPRDDVMLEAISLEVLLDAFEAILQESSTNRQGLGSYSATETFFLSWCLARCAAPRITRSADVDPCSATLRHVQRFSDTFGCQAETSLNPLRKCHLF</sequence>
<keyword evidence="5" id="KW-1185">Reference proteome</keyword>
<keyword evidence="2" id="KW-1133">Transmembrane helix</keyword>
<dbReference type="OMA" id="EEYGNDR"/>
<dbReference type="InterPro" id="IPR008753">
    <property type="entry name" value="Peptidase_M13_N"/>
</dbReference>
<protein>
    <recommendedName>
        <fullName evidence="3">Peptidase M13 N-terminal domain-containing protein</fullName>
    </recommendedName>
</protein>
<dbReference type="AlphaFoldDB" id="A0A9J6GQS4"/>
<dbReference type="GO" id="GO:0005886">
    <property type="term" value="C:plasma membrane"/>
    <property type="evidence" value="ECO:0007669"/>
    <property type="project" value="TreeGrafter"/>
</dbReference>
<reference evidence="4 5" key="1">
    <citation type="journal article" date="2020" name="Cell">
        <title>Large-Scale Comparative Analyses of Tick Genomes Elucidate Their Genetic Diversity and Vector Capacities.</title>
        <authorList>
            <consortium name="Tick Genome and Microbiome Consortium (TIGMIC)"/>
            <person name="Jia N."/>
            <person name="Wang J."/>
            <person name="Shi W."/>
            <person name="Du L."/>
            <person name="Sun Y."/>
            <person name="Zhan W."/>
            <person name="Jiang J.F."/>
            <person name="Wang Q."/>
            <person name="Zhang B."/>
            <person name="Ji P."/>
            <person name="Bell-Sakyi L."/>
            <person name="Cui X.M."/>
            <person name="Yuan T.T."/>
            <person name="Jiang B.G."/>
            <person name="Yang W.F."/>
            <person name="Lam T.T."/>
            <person name="Chang Q.C."/>
            <person name="Ding S.J."/>
            <person name="Wang X.J."/>
            <person name="Zhu J.G."/>
            <person name="Ruan X.D."/>
            <person name="Zhao L."/>
            <person name="Wei J.T."/>
            <person name="Ye R.Z."/>
            <person name="Que T.C."/>
            <person name="Du C.H."/>
            <person name="Zhou Y.H."/>
            <person name="Cheng J.X."/>
            <person name="Dai P.F."/>
            <person name="Guo W.B."/>
            <person name="Han X.H."/>
            <person name="Huang E.J."/>
            <person name="Li L.F."/>
            <person name="Wei W."/>
            <person name="Gao Y.C."/>
            <person name="Liu J.Z."/>
            <person name="Shao H.Z."/>
            <person name="Wang X."/>
            <person name="Wang C.C."/>
            <person name="Yang T.C."/>
            <person name="Huo Q.B."/>
            <person name="Li W."/>
            <person name="Chen H.Y."/>
            <person name="Chen S.E."/>
            <person name="Zhou L.G."/>
            <person name="Ni X.B."/>
            <person name="Tian J.H."/>
            <person name="Sheng Y."/>
            <person name="Liu T."/>
            <person name="Pan Y.S."/>
            <person name="Xia L.Y."/>
            <person name="Li J."/>
            <person name="Zhao F."/>
            <person name="Cao W.C."/>
        </authorList>
    </citation>
    <scope>NUCLEOTIDE SEQUENCE [LARGE SCALE GENOMIC DNA]</scope>
    <source>
        <strain evidence="4">HaeL-2018</strain>
    </source>
</reference>
<comment type="similarity">
    <text evidence="1">Belongs to the peptidase M13 family.</text>
</comment>
<dbReference type="InterPro" id="IPR024079">
    <property type="entry name" value="MetalloPept_cat_dom_sf"/>
</dbReference>
<evidence type="ECO:0000313" key="4">
    <source>
        <dbReference type="EMBL" id="KAH9376596.1"/>
    </source>
</evidence>
<dbReference type="GO" id="GO:0016485">
    <property type="term" value="P:protein processing"/>
    <property type="evidence" value="ECO:0007669"/>
    <property type="project" value="TreeGrafter"/>
</dbReference>
<dbReference type="PANTHER" id="PTHR11733">
    <property type="entry name" value="ZINC METALLOPROTEASE FAMILY M13 NEPRILYSIN-RELATED"/>
    <property type="match status" value="1"/>
</dbReference>
<name>A0A9J6GQS4_HAELO</name>
<keyword evidence="2" id="KW-0472">Membrane</keyword>
<gene>
    <name evidence="4" type="ORF">HPB48_005807</name>
</gene>
<comment type="caution">
    <text evidence="4">The sequence shown here is derived from an EMBL/GenBank/DDBJ whole genome shotgun (WGS) entry which is preliminary data.</text>
</comment>
<feature type="domain" description="Peptidase M13 N-terminal" evidence="3">
    <location>
        <begin position="84"/>
        <end position="417"/>
    </location>
</feature>
<accession>A0A9J6GQS4</accession>
<organism evidence="4 5">
    <name type="scientific">Haemaphysalis longicornis</name>
    <name type="common">Bush tick</name>
    <dbReference type="NCBI Taxonomy" id="44386"/>
    <lineage>
        <taxon>Eukaryota</taxon>
        <taxon>Metazoa</taxon>
        <taxon>Ecdysozoa</taxon>
        <taxon>Arthropoda</taxon>
        <taxon>Chelicerata</taxon>
        <taxon>Arachnida</taxon>
        <taxon>Acari</taxon>
        <taxon>Parasitiformes</taxon>
        <taxon>Ixodida</taxon>
        <taxon>Ixodoidea</taxon>
        <taxon>Ixodidae</taxon>
        <taxon>Haemaphysalinae</taxon>
        <taxon>Haemaphysalis</taxon>
    </lineage>
</organism>
<dbReference type="PROSITE" id="PS51885">
    <property type="entry name" value="NEPRILYSIN"/>
    <property type="match status" value="1"/>
</dbReference>
<dbReference type="GO" id="GO:0004222">
    <property type="term" value="F:metalloendopeptidase activity"/>
    <property type="evidence" value="ECO:0007669"/>
    <property type="project" value="InterPro"/>
</dbReference>
<dbReference type="Gene3D" id="3.40.390.10">
    <property type="entry name" value="Collagenase (Catalytic Domain)"/>
    <property type="match status" value="1"/>
</dbReference>
<keyword evidence="2" id="KW-0812">Transmembrane</keyword>
<evidence type="ECO:0000313" key="5">
    <source>
        <dbReference type="Proteomes" id="UP000821853"/>
    </source>
</evidence>
<evidence type="ECO:0000259" key="3">
    <source>
        <dbReference type="Pfam" id="PF05649"/>
    </source>
</evidence>
<dbReference type="Proteomes" id="UP000821853">
    <property type="component" value="Unassembled WGS sequence"/>
</dbReference>
<evidence type="ECO:0000256" key="1">
    <source>
        <dbReference type="ARBA" id="ARBA00007357"/>
    </source>
</evidence>
<dbReference type="InterPro" id="IPR000718">
    <property type="entry name" value="Peptidase_M13"/>
</dbReference>
<dbReference type="InterPro" id="IPR042089">
    <property type="entry name" value="Peptidase_M13_dom_2"/>
</dbReference>
<dbReference type="VEuPathDB" id="VectorBase:HLOH_050062"/>
<dbReference type="Pfam" id="PF05649">
    <property type="entry name" value="Peptidase_M13_N"/>
    <property type="match status" value="1"/>
</dbReference>
<proteinExistence type="inferred from homology"/>
<feature type="transmembrane region" description="Helical" evidence="2">
    <location>
        <begin position="32"/>
        <end position="53"/>
    </location>
</feature>
<evidence type="ECO:0000256" key="2">
    <source>
        <dbReference type="SAM" id="Phobius"/>
    </source>
</evidence>
<dbReference type="EMBL" id="JABSTR010000008">
    <property type="protein sequence ID" value="KAH9376596.1"/>
    <property type="molecule type" value="Genomic_DNA"/>
</dbReference>
<dbReference type="OrthoDB" id="6491672at2759"/>